<feature type="chain" id="PRO_5043710494" evidence="4">
    <location>
        <begin position="18"/>
        <end position="207"/>
    </location>
</feature>
<dbReference type="Gene3D" id="1.10.238.270">
    <property type="match status" value="1"/>
</dbReference>
<evidence type="ECO:0000256" key="3">
    <source>
        <dbReference type="ARBA" id="ARBA00022525"/>
    </source>
</evidence>
<dbReference type="InterPro" id="IPR036728">
    <property type="entry name" value="PBP_GOBP_sf"/>
</dbReference>
<dbReference type="GO" id="GO:0005549">
    <property type="term" value="F:odorant binding"/>
    <property type="evidence" value="ECO:0007669"/>
    <property type="project" value="InterPro"/>
</dbReference>
<feature type="signal peptide" evidence="4">
    <location>
        <begin position="1"/>
        <end position="17"/>
    </location>
</feature>
<protein>
    <submittedName>
        <fullName evidence="5">PBP/GOBP family</fullName>
    </submittedName>
</protein>
<dbReference type="InterPro" id="IPR052295">
    <property type="entry name" value="Odorant-binding_protein"/>
</dbReference>
<dbReference type="PANTHER" id="PTHR21066">
    <property type="entry name" value="ODORANT-BINDING PROTEIN 59A-RELATED"/>
    <property type="match status" value="1"/>
</dbReference>
<keyword evidence="4" id="KW-0732">Signal</keyword>
<keyword evidence="3" id="KW-0964">Secreted</keyword>
<keyword evidence="6" id="KW-1185">Reference proteome</keyword>
<organism evidence="5 6">
    <name type="scientific">Popillia japonica</name>
    <name type="common">Japanese beetle</name>
    <dbReference type="NCBI Taxonomy" id="7064"/>
    <lineage>
        <taxon>Eukaryota</taxon>
        <taxon>Metazoa</taxon>
        <taxon>Ecdysozoa</taxon>
        <taxon>Arthropoda</taxon>
        <taxon>Hexapoda</taxon>
        <taxon>Insecta</taxon>
        <taxon>Pterygota</taxon>
        <taxon>Neoptera</taxon>
        <taxon>Endopterygota</taxon>
        <taxon>Coleoptera</taxon>
        <taxon>Polyphaga</taxon>
        <taxon>Scarabaeiformia</taxon>
        <taxon>Scarabaeidae</taxon>
        <taxon>Rutelinae</taxon>
        <taxon>Popillia</taxon>
    </lineage>
</organism>
<comment type="caution">
    <text evidence="5">The sequence shown here is derived from an EMBL/GenBank/DDBJ whole genome shotgun (WGS) entry which is preliminary data.</text>
</comment>
<comment type="similarity">
    <text evidence="2">Belongs to the PBP/GOBP family.</text>
</comment>
<sequence>MKFTLSIFLCALAAANAYDFEDQAYNQLIVEQLQPSHHRAARDTTKKCIDQDSCCSEVSQQCYKELNFDRGSIRGPLTEEQKNQIKCVVECIGKKKGYLTADGELIKEQLLKSMKDKLQTVDWLAPKLDNMFEDCLPKDENIAKQQKKCNDVGLTVGHCIWKQIQLQCPLKEQQNPENCKNLQEYLTTHNQFPPGPPVFPPGPPVKC</sequence>
<evidence type="ECO:0000313" key="5">
    <source>
        <dbReference type="EMBL" id="KAK9736266.1"/>
    </source>
</evidence>
<dbReference type="AlphaFoldDB" id="A0AAW1LR53"/>
<dbReference type="EMBL" id="JASPKY010000116">
    <property type="protein sequence ID" value="KAK9736266.1"/>
    <property type="molecule type" value="Genomic_DNA"/>
</dbReference>
<gene>
    <name evidence="5" type="ORF">QE152_g12669</name>
</gene>
<dbReference type="GO" id="GO:0005576">
    <property type="term" value="C:extracellular region"/>
    <property type="evidence" value="ECO:0007669"/>
    <property type="project" value="UniProtKB-SubCell"/>
</dbReference>
<evidence type="ECO:0000256" key="2">
    <source>
        <dbReference type="ARBA" id="ARBA00008098"/>
    </source>
</evidence>
<proteinExistence type="inferred from homology"/>
<dbReference type="PANTHER" id="PTHR21066:SF17">
    <property type="entry name" value="AGAP011368-PA"/>
    <property type="match status" value="1"/>
</dbReference>
<reference evidence="5 6" key="1">
    <citation type="journal article" date="2024" name="BMC Genomics">
        <title>De novo assembly and annotation of Popillia japonica's genome with initial clues to its potential as an invasive pest.</title>
        <authorList>
            <person name="Cucini C."/>
            <person name="Boschi S."/>
            <person name="Funari R."/>
            <person name="Cardaioli E."/>
            <person name="Iannotti N."/>
            <person name="Marturano G."/>
            <person name="Paoli F."/>
            <person name="Bruttini M."/>
            <person name="Carapelli A."/>
            <person name="Frati F."/>
            <person name="Nardi F."/>
        </authorList>
    </citation>
    <scope>NUCLEOTIDE SEQUENCE [LARGE SCALE GENOMIC DNA]</scope>
    <source>
        <strain evidence="5">DMR45628</strain>
    </source>
</reference>
<name>A0AAW1LR53_POPJA</name>
<evidence type="ECO:0000256" key="1">
    <source>
        <dbReference type="ARBA" id="ARBA00004613"/>
    </source>
</evidence>
<dbReference type="SUPFAM" id="SSF47565">
    <property type="entry name" value="Insect pheromone/odorant-binding proteins"/>
    <property type="match status" value="1"/>
</dbReference>
<evidence type="ECO:0000313" key="6">
    <source>
        <dbReference type="Proteomes" id="UP001458880"/>
    </source>
</evidence>
<evidence type="ECO:0000256" key="4">
    <source>
        <dbReference type="SAM" id="SignalP"/>
    </source>
</evidence>
<dbReference type="Pfam" id="PF01395">
    <property type="entry name" value="PBP_GOBP"/>
    <property type="match status" value="1"/>
</dbReference>
<dbReference type="InterPro" id="IPR006170">
    <property type="entry name" value="PBP/GOBP"/>
</dbReference>
<comment type="subcellular location">
    <subcellularLocation>
        <location evidence="1">Secreted</location>
    </subcellularLocation>
</comment>
<dbReference type="Proteomes" id="UP001458880">
    <property type="component" value="Unassembled WGS sequence"/>
</dbReference>
<accession>A0AAW1LR53</accession>